<evidence type="ECO:0000313" key="2">
    <source>
        <dbReference type="Proteomes" id="UP000017148"/>
    </source>
</evidence>
<dbReference type="Gene3D" id="3.30.70.60">
    <property type="match status" value="1"/>
</dbReference>
<dbReference type="GO" id="GO:0043683">
    <property type="term" value="P:type IV pilus assembly"/>
    <property type="evidence" value="ECO:0007669"/>
    <property type="project" value="InterPro"/>
</dbReference>
<dbReference type="GO" id="GO:0043107">
    <property type="term" value="P:type IV pilus-dependent motility"/>
    <property type="evidence" value="ECO:0007669"/>
    <property type="project" value="InterPro"/>
</dbReference>
<comment type="caution">
    <text evidence="1">The sequence shown here is derived from an EMBL/GenBank/DDBJ whole genome shotgun (WGS) entry which is preliminary data.</text>
</comment>
<accession>U7D6N0</accession>
<dbReference type="InterPro" id="IPR007445">
    <property type="entry name" value="PilO"/>
</dbReference>
<gene>
    <name evidence="1" type="ORF">CALK_1842</name>
</gene>
<reference evidence="1 2" key="1">
    <citation type="journal article" date="2013" name="Environ. Microbiol.">
        <title>Genome analysis of Chitinivibrio alkaliphilus gen. nov., sp. nov., a novel extremely haloalkaliphilic anaerobic chitinolytic bacterium from the candidate phylum Termite Group 3.</title>
        <authorList>
            <person name="Sorokin D.Y."/>
            <person name="Gumerov V.M."/>
            <person name="Rakitin A.L."/>
            <person name="Beletsky A.V."/>
            <person name="Damste J.S."/>
            <person name="Muyzer G."/>
            <person name="Mardanov A.V."/>
            <person name="Ravin N.V."/>
        </authorList>
    </citation>
    <scope>NUCLEOTIDE SEQUENCE [LARGE SCALE GENOMIC DNA]</scope>
    <source>
        <strain evidence="1 2">ACht1</strain>
    </source>
</reference>
<organism evidence="1 2">
    <name type="scientific">Chitinivibrio alkaliphilus ACht1</name>
    <dbReference type="NCBI Taxonomy" id="1313304"/>
    <lineage>
        <taxon>Bacteria</taxon>
        <taxon>Pseudomonadati</taxon>
        <taxon>Fibrobacterota</taxon>
        <taxon>Chitinivibrionia</taxon>
        <taxon>Chitinivibrionales</taxon>
        <taxon>Chitinivibrionaceae</taxon>
        <taxon>Chitinivibrio</taxon>
    </lineage>
</organism>
<dbReference type="Pfam" id="PF04350">
    <property type="entry name" value="PilO"/>
    <property type="match status" value="1"/>
</dbReference>
<dbReference type="RefSeq" id="WP_022637273.1">
    <property type="nucleotide sequence ID" value="NZ_ASJR01000016.1"/>
</dbReference>
<evidence type="ECO:0000313" key="1">
    <source>
        <dbReference type="EMBL" id="ERP31226.1"/>
    </source>
</evidence>
<keyword evidence="2" id="KW-1185">Reference proteome</keyword>
<sequence length="191" mass="21768">MRKLTRNEQLLLVVLVGIAGLYFFNTKVHQPLSENIDALVEQNNQLVSEVEELRALPLETGGVQRAISRVSKEVAEVQEEYETELFARLPMRDRVEELGVSVGNIITQNGFELDHIRSVLDESHSVKGGPEQWRREFSLHLHTVRIMGNFMDFIRVLTALSAMERIVVLSDIVIKDPDVKGNVTIEFYLLL</sequence>
<dbReference type="Proteomes" id="UP000017148">
    <property type="component" value="Unassembled WGS sequence"/>
</dbReference>
<proteinExistence type="predicted"/>
<dbReference type="InterPro" id="IPR014717">
    <property type="entry name" value="Transl_elong_EF1B/ribsomal_bS6"/>
</dbReference>
<name>U7D6N0_9BACT</name>
<dbReference type="AlphaFoldDB" id="U7D6N0"/>
<dbReference type="STRING" id="1313304.CALK_1842"/>
<dbReference type="EMBL" id="ASJR01000016">
    <property type="protein sequence ID" value="ERP31226.1"/>
    <property type="molecule type" value="Genomic_DNA"/>
</dbReference>
<protein>
    <submittedName>
        <fullName evidence="1">Pilus assembly protein PilO</fullName>
    </submittedName>
</protein>